<comment type="caution">
    <text evidence="14">The sequence shown here is derived from an EMBL/GenBank/DDBJ whole genome shotgun (WGS) entry which is preliminary data.</text>
</comment>
<dbReference type="PANTHER" id="PTHR30365:SF0">
    <property type="entry name" value="CYTOCHROME BD-I UBIQUINOL OXIDASE SUBUNIT 1"/>
    <property type="match status" value="1"/>
</dbReference>
<protein>
    <submittedName>
        <fullName evidence="14">Cytochrome ubiquinol oxidase subunit I</fullName>
        <ecNumber evidence="14">1.10.3.-</ecNumber>
    </submittedName>
</protein>
<dbReference type="GO" id="GO:0016491">
    <property type="term" value="F:oxidoreductase activity"/>
    <property type="evidence" value="ECO:0007669"/>
    <property type="project" value="UniProtKB-KW"/>
</dbReference>
<name>A0ABV4AVQ8_9GAMM</name>
<feature type="transmembrane region" description="Helical" evidence="13">
    <location>
        <begin position="93"/>
        <end position="117"/>
    </location>
</feature>
<feature type="transmembrane region" description="Helical" evidence="13">
    <location>
        <begin position="129"/>
        <end position="153"/>
    </location>
</feature>
<dbReference type="InterPro" id="IPR002585">
    <property type="entry name" value="Cyt-d_ubiquinol_oxidase_su_1"/>
</dbReference>
<dbReference type="PANTHER" id="PTHR30365">
    <property type="entry name" value="CYTOCHROME D UBIQUINOL OXIDASE"/>
    <property type="match status" value="1"/>
</dbReference>
<feature type="transmembrane region" description="Helical" evidence="13">
    <location>
        <begin position="56"/>
        <end position="81"/>
    </location>
</feature>
<keyword evidence="8 13" id="KW-0479">Metal-binding</keyword>
<keyword evidence="7 13" id="KW-0812">Transmembrane</keyword>
<dbReference type="EMBL" id="JBGBPY010000001">
    <property type="protein sequence ID" value="MEY2184293.1"/>
    <property type="molecule type" value="Genomic_DNA"/>
</dbReference>
<keyword evidence="11 13" id="KW-0408">Iron</keyword>
<keyword evidence="4 13" id="KW-1003">Cell membrane</keyword>
<evidence type="ECO:0000256" key="13">
    <source>
        <dbReference type="PIRNR" id="PIRNR006446"/>
    </source>
</evidence>
<evidence type="ECO:0000256" key="6">
    <source>
        <dbReference type="ARBA" id="ARBA00022617"/>
    </source>
</evidence>
<feature type="transmembrane region" description="Helical" evidence="13">
    <location>
        <begin position="12"/>
        <end position="35"/>
    </location>
</feature>
<evidence type="ECO:0000313" key="14">
    <source>
        <dbReference type="EMBL" id="MEY2184293.1"/>
    </source>
</evidence>
<comment type="similarity">
    <text evidence="2 13">Belongs to the cytochrome ubiquinol oxidase subunit 1 family.</text>
</comment>
<keyword evidence="9 13" id="KW-0249">Electron transport</keyword>
<keyword evidence="6 13" id="KW-0349">Heme</keyword>
<feature type="transmembrane region" description="Helical" evidence="13">
    <location>
        <begin position="186"/>
        <end position="210"/>
    </location>
</feature>
<keyword evidence="3 13" id="KW-0813">Transport</keyword>
<accession>A0ABV4AVQ8</accession>
<evidence type="ECO:0000256" key="12">
    <source>
        <dbReference type="ARBA" id="ARBA00023136"/>
    </source>
</evidence>
<evidence type="ECO:0000256" key="1">
    <source>
        <dbReference type="ARBA" id="ARBA00004429"/>
    </source>
</evidence>
<dbReference type="Pfam" id="PF01654">
    <property type="entry name" value="Cyt_bd_oxida_I"/>
    <property type="match status" value="1"/>
</dbReference>
<keyword evidence="14" id="KW-0560">Oxidoreductase</keyword>
<organism evidence="14 15">
    <name type="scientific">Rhodanobacter humi</name>
    <dbReference type="NCBI Taxonomy" id="1888173"/>
    <lineage>
        <taxon>Bacteria</taxon>
        <taxon>Pseudomonadati</taxon>
        <taxon>Pseudomonadota</taxon>
        <taxon>Gammaproteobacteria</taxon>
        <taxon>Lysobacterales</taxon>
        <taxon>Rhodanobacteraceae</taxon>
        <taxon>Rhodanobacter</taxon>
    </lineage>
</organism>
<proteinExistence type="inferred from homology"/>
<dbReference type="Proteomes" id="UP001562159">
    <property type="component" value="Unassembled WGS sequence"/>
</dbReference>
<feature type="transmembrane region" description="Helical" evidence="13">
    <location>
        <begin position="390"/>
        <end position="414"/>
    </location>
</feature>
<evidence type="ECO:0000313" key="15">
    <source>
        <dbReference type="Proteomes" id="UP001562159"/>
    </source>
</evidence>
<evidence type="ECO:0000256" key="4">
    <source>
        <dbReference type="ARBA" id="ARBA00022475"/>
    </source>
</evidence>
<keyword evidence="10 13" id="KW-1133">Transmembrane helix</keyword>
<evidence type="ECO:0000256" key="5">
    <source>
        <dbReference type="ARBA" id="ARBA00022519"/>
    </source>
</evidence>
<dbReference type="EC" id="1.10.3.-" evidence="14"/>
<keyword evidence="5" id="KW-0997">Cell inner membrane</keyword>
<sequence length="515" mass="55999">MIELSSFHASALWSHIVACYAATLLPLVVGLPPIIAIMESVYVMTEREIWRQIARYWGRLFGIALLMWAIGSIVLIILYAADPGRFTRHLHGIPGLALTLLMTPLVFGGGVFLWRLYTDWLGLGRLQHLLITWLWMLLSTLSALKIAIGYGLMDNPSGAYLDPGTLQVWIHDVPLALLNPAAQTRFVHLVGSSYLVAATLVLSASAWYLLRGRNVQIARRSMTVAASFGLAAALSLAVLGDRDGYAGSPGQQMRIAAIAGEWHVQPAPAPFVLFGIPDPDSRTTRVAWRMPWLLGLGATHSWRKPVAGLDELEAANVERIRRGLAEFMALDNKEASSRAAGSNAAKVGANPDLGYGLLLLRHVRNPLQRNGDEMTAAARDTIPDVPLLFWAFRAMALLGAYGIVLFGVAFWLASRRQLDRRGFLRLAAWSLPVPWVAGALGWLVSEAGRGPWLIDGLLPITEIQATASEMAVAAIAYTAIAGLFAAGAILSIRLVRLGPDGLKIWPVDSDATKKY</sequence>
<keyword evidence="15" id="KW-1185">Reference proteome</keyword>
<evidence type="ECO:0000256" key="3">
    <source>
        <dbReference type="ARBA" id="ARBA00022448"/>
    </source>
</evidence>
<evidence type="ECO:0000256" key="2">
    <source>
        <dbReference type="ARBA" id="ARBA00009819"/>
    </source>
</evidence>
<comment type="subcellular location">
    <subcellularLocation>
        <location evidence="1">Cell inner membrane</location>
        <topology evidence="1">Multi-pass membrane protein</topology>
    </subcellularLocation>
</comment>
<feature type="transmembrane region" description="Helical" evidence="13">
    <location>
        <begin position="222"/>
        <end position="240"/>
    </location>
</feature>
<evidence type="ECO:0000256" key="7">
    <source>
        <dbReference type="ARBA" id="ARBA00022692"/>
    </source>
</evidence>
<evidence type="ECO:0000256" key="9">
    <source>
        <dbReference type="ARBA" id="ARBA00022982"/>
    </source>
</evidence>
<gene>
    <name evidence="14" type="ORF">AB7878_17925</name>
</gene>
<feature type="transmembrane region" description="Helical" evidence="13">
    <location>
        <begin position="474"/>
        <end position="495"/>
    </location>
</feature>
<evidence type="ECO:0000256" key="8">
    <source>
        <dbReference type="ARBA" id="ARBA00022723"/>
    </source>
</evidence>
<evidence type="ECO:0000256" key="11">
    <source>
        <dbReference type="ARBA" id="ARBA00023004"/>
    </source>
</evidence>
<reference evidence="14 15" key="1">
    <citation type="submission" date="2024-07" db="EMBL/GenBank/DDBJ databases">
        <title>Molecular mechanisms and environmental adaptations of flagellar loss and biofilm growth of Rhodanobacter under environmental stress.</title>
        <authorList>
            <person name="Chen M."/>
        </authorList>
    </citation>
    <scope>NUCLEOTIDE SEQUENCE [LARGE SCALE GENOMIC DNA]</scope>
    <source>
        <strain evidence="14 15">RS22</strain>
    </source>
</reference>
<dbReference type="PIRSF" id="PIRSF006446">
    <property type="entry name" value="Cyt_quinol_oxidase_1"/>
    <property type="match status" value="1"/>
</dbReference>
<evidence type="ECO:0000256" key="10">
    <source>
        <dbReference type="ARBA" id="ARBA00022989"/>
    </source>
</evidence>
<keyword evidence="12 13" id="KW-0472">Membrane</keyword>
<feature type="transmembrane region" description="Helical" evidence="13">
    <location>
        <begin position="426"/>
        <end position="444"/>
    </location>
</feature>